<feature type="binding site" evidence="7">
    <location>
        <position position="204"/>
    </location>
    <ligand>
        <name>a divalent metal cation</name>
        <dbReference type="ChEBI" id="CHEBI:60240"/>
    </ligand>
</feature>
<evidence type="ECO:0000256" key="8">
    <source>
        <dbReference type="SAM" id="MobiDB-lite"/>
    </source>
</evidence>
<dbReference type="PANTHER" id="PTHR30457">
    <property type="entry name" value="5'-NUCLEOTIDASE SURE"/>
    <property type="match status" value="1"/>
</dbReference>
<dbReference type="GO" id="GO:0008253">
    <property type="term" value="F:5'-nucleotidase activity"/>
    <property type="evidence" value="ECO:0007669"/>
    <property type="project" value="UniProtKB-UniRule"/>
</dbReference>
<protein>
    <recommendedName>
        <fullName evidence="7">5'-nucleotidase SurE</fullName>
        <ecNumber evidence="7">3.1.3.5</ecNumber>
    </recommendedName>
    <alternativeName>
        <fullName evidence="7">Nucleoside 5'-monophosphate phosphohydrolase</fullName>
    </alternativeName>
</protein>
<evidence type="ECO:0000256" key="6">
    <source>
        <dbReference type="ARBA" id="ARBA00022801"/>
    </source>
</evidence>
<dbReference type="Gene3D" id="3.40.1210.10">
    <property type="entry name" value="Survival protein SurE-like phosphatase/nucleotidase"/>
    <property type="match status" value="1"/>
</dbReference>
<dbReference type="NCBIfam" id="TIGR00087">
    <property type="entry name" value="surE"/>
    <property type="match status" value="1"/>
</dbReference>
<evidence type="ECO:0000313" key="10">
    <source>
        <dbReference type="EMBL" id="HDR00326.1"/>
    </source>
</evidence>
<dbReference type="PANTHER" id="PTHR30457:SF12">
    <property type="entry name" value="5'_3'-NUCLEOTIDASE SURE"/>
    <property type="match status" value="1"/>
</dbReference>
<feature type="region of interest" description="Disordered" evidence="8">
    <location>
        <begin position="1"/>
        <end position="100"/>
    </location>
</feature>
<dbReference type="GO" id="GO:0046872">
    <property type="term" value="F:metal ion binding"/>
    <property type="evidence" value="ECO:0007669"/>
    <property type="project" value="UniProtKB-UniRule"/>
</dbReference>
<comment type="caution">
    <text evidence="10">The sequence shown here is derived from an EMBL/GenBank/DDBJ whole genome shotgun (WGS) entry which is preliminary data.</text>
</comment>
<feature type="compositionally biased region" description="Basic and acidic residues" evidence="8">
    <location>
        <begin position="20"/>
        <end position="30"/>
    </location>
</feature>
<keyword evidence="5 7" id="KW-0547">Nucleotide-binding</keyword>
<comment type="function">
    <text evidence="7">Nucleotidase that shows phosphatase activity on nucleoside 5'-monophosphates.</text>
</comment>
<organism evidence="10">
    <name type="scientific">candidate division WOR-3 bacterium</name>
    <dbReference type="NCBI Taxonomy" id="2052148"/>
    <lineage>
        <taxon>Bacteria</taxon>
        <taxon>Bacteria division WOR-3</taxon>
    </lineage>
</organism>
<reference evidence="10" key="1">
    <citation type="journal article" date="2020" name="mSystems">
        <title>Genome- and Community-Level Interaction Insights into Carbon Utilization and Element Cycling Functions of Hydrothermarchaeota in Hydrothermal Sediment.</title>
        <authorList>
            <person name="Zhou Z."/>
            <person name="Liu Y."/>
            <person name="Xu W."/>
            <person name="Pan J."/>
            <person name="Luo Z.H."/>
            <person name="Li M."/>
        </authorList>
    </citation>
    <scope>NUCLEOTIDE SEQUENCE [LARGE SCALE GENOMIC DNA]</scope>
    <source>
        <strain evidence="10">SpSt-1182</strain>
    </source>
</reference>
<feature type="binding site" evidence="7">
    <location>
        <position position="122"/>
    </location>
    <ligand>
        <name>a divalent metal cation</name>
        <dbReference type="ChEBI" id="CHEBI:60240"/>
    </ligand>
</feature>
<evidence type="ECO:0000256" key="1">
    <source>
        <dbReference type="ARBA" id="ARBA00000815"/>
    </source>
</evidence>
<keyword evidence="6 7" id="KW-0378">Hydrolase</keyword>
<comment type="subcellular location">
    <subcellularLocation>
        <location evidence="7">Cytoplasm</location>
    </subcellularLocation>
</comment>
<evidence type="ECO:0000256" key="2">
    <source>
        <dbReference type="ARBA" id="ARBA00011062"/>
    </source>
</evidence>
<dbReference type="SUPFAM" id="SSF64167">
    <property type="entry name" value="SurE-like"/>
    <property type="match status" value="1"/>
</dbReference>
<accession>A0A7V0XG60</accession>
<gene>
    <name evidence="7 10" type="primary">surE</name>
    <name evidence="10" type="ORF">ENN51_08610</name>
</gene>
<dbReference type="GO" id="GO:0004309">
    <property type="term" value="F:exopolyphosphatase activity"/>
    <property type="evidence" value="ECO:0007669"/>
    <property type="project" value="TreeGrafter"/>
</dbReference>
<comment type="similarity">
    <text evidence="2 7">Belongs to the SurE nucleotidase family.</text>
</comment>
<dbReference type="InterPro" id="IPR030048">
    <property type="entry name" value="SurE"/>
</dbReference>
<dbReference type="GO" id="GO:0008254">
    <property type="term" value="F:3'-nucleotidase activity"/>
    <property type="evidence" value="ECO:0007669"/>
    <property type="project" value="TreeGrafter"/>
</dbReference>
<feature type="binding site" evidence="7">
    <location>
        <position position="152"/>
    </location>
    <ligand>
        <name>a divalent metal cation</name>
        <dbReference type="ChEBI" id="CHEBI:60240"/>
    </ligand>
</feature>
<dbReference type="Proteomes" id="UP000885672">
    <property type="component" value="Unassembled WGS sequence"/>
</dbReference>
<dbReference type="InterPro" id="IPR036523">
    <property type="entry name" value="SurE-like_sf"/>
</dbReference>
<dbReference type="HAMAP" id="MF_00060">
    <property type="entry name" value="SurE"/>
    <property type="match status" value="1"/>
</dbReference>
<feature type="compositionally biased region" description="Low complexity" evidence="8">
    <location>
        <begin position="84"/>
        <end position="97"/>
    </location>
</feature>
<dbReference type="GO" id="GO:0000166">
    <property type="term" value="F:nucleotide binding"/>
    <property type="evidence" value="ECO:0007669"/>
    <property type="project" value="UniProtKB-KW"/>
</dbReference>
<dbReference type="Pfam" id="PF01975">
    <property type="entry name" value="SurE"/>
    <property type="match status" value="1"/>
</dbReference>
<dbReference type="AlphaFoldDB" id="A0A7V0XG60"/>
<dbReference type="InterPro" id="IPR002828">
    <property type="entry name" value="SurE-like_Pase/nucleotidase"/>
</dbReference>
<dbReference type="GO" id="GO:0005737">
    <property type="term" value="C:cytoplasm"/>
    <property type="evidence" value="ECO:0007669"/>
    <property type="project" value="UniProtKB-SubCell"/>
</dbReference>
<evidence type="ECO:0000256" key="4">
    <source>
        <dbReference type="ARBA" id="ARBA00022723"/>
    </source>
</evidence>
<sequence length="366" mass="39728">MFHPTRGQLLPGALGPPQRPGDRVPRDRRPFHLASPAPGQSRAHDQRAARPPAYHPHRARAGNAPRRRDDARPHCRPPAPAEAPPLTTLDPSTPSLDSRTDGVISVEMAPSPRPLIVLSNDDGIDAPGLHDLHAGLRRCGRVRVVAPAVNQSATSHSFSLRKPIKVERRRPGWYAVHGTPTDCLLIAHYGIFRRKIDIVVSGINDSPNLGDDVLYSGTVAAAIEGAMLGMPAVAVSYGKPGRNREVALGFLRRLLPMMLDGLLPRKTVLNVNIPAADRVRGVRVTTLGQRIYRDMAIRQNLPDGGVSYTIDGEMSFTERAGSDFEAVSAGCISVTPLQLDMTHHQDIRRLRRALHEMSVAGPGNGD</sequence>
<evidence type="ECO:0000256" key="5">
    <source>
        <dbReference type="ARBA" id="ARBA00022741"/>
    </source>
</evidence>
<keyword evidence="4 7" id="KW-0479">Metal-binding</keyword>
<evidence type="ECO:0000256" key="7">
    <source>
        <dbReference type="HAMAP-Rule" id="MF_00060"/>
    </source>
</evidence>
<name>A0A7V0XG60_UNCW3</name>
<feature type="binding site" evidence="7">
    <location>
        <position position="121"/>
    </location>
    <ligand>
        <name>a divalent metal cation</name>
        <dbReference type="ChEBI" id="CHEBI:60240"/>
    </ligand>
</feature>
<comment type="catalytic activity">
    <reaction evidence="1 7">
        <text>a ribonucleoside 5'-phosphate + H2O = a ribonucleoside + phosphate</text>
        <dbReference type="Rhea" id="RHEA:12484"/>
        <dbReference type="ChEBI" id="CHEBI:15377"/>
        <dbReference type="ChEBI" id="CHEBI:18254"/>
        <dbReference type="ChEBI" id="CHEBI:43474"/>
        <dbReference type="ChEBI" id="CHEBI:58043"/>
        <dbReference type="EC" id="3.1.3.5"/>
    </reaction>
</comment>
<evidence type="ECO:0000256" key="3">
    <source>
        <dbReference type="ARBA" id="ARBA00022490"/>
    </source>
</evidence>
<evidence type="ECO:0000259" key="9">
    <source>
        <dbReference type="Pfam" id="PF01975"/>
    </source>
</evidence>
<proteinExistence type="inferred from homology"/>
<feature type="domain" description="Survival protein SurE-like phosphatase/nucleotidase" evidence="9">
    <location>
        <begin position="116"/>
        <end position="293"/>
    </location>
</feature>
<dbReference type="EMBL" id="DSBX01000330">
    <property type="protein sequence ID" value="HDR00326.1"/>
    <property type="molecule type" value="Genomic_DNA"/>
</dbReference>
<keyword evidence="3 7" id="KW-0963">Cytoplasm</keyword>
<dbReference type="EC" id="3.1.3.5" evidence="7"/>
<comment type="cofactor">
    <cofactor evidence="7">
        <name>a divalent metal cation</name>
        <dbReference type="ChEBI" id="CHEBI:60240"/>
    </cofactor>
    <text evidence="7">Binds 1 divalent metal cation per subunit.</text>
</comment>